<dbReference type="InterPro" id="IPR050344">
    <property type="entry name" value="Peptidase_M1_aminopeptidases"/>
</dbReference>
<keyword evidence="3" id="KW-0325">Glycoprotein</keyword>
<keyword evidence="7 10" id="KW-0862">Zinc</keyword>
<dbReference type="InterPro" id="IPR027268">
    <property type="entry name" value="Peptidase_M4/M1_CTD_sf"/>
</dbReference>
<keyword evidence="14" id="KW-1185">Reference proteome</keyword>
<dbReference type="InterPro" id="IPR034016">
    <property type="entry name" value="M1_APN-typ"/>
</dbReference>
<accession>A0ABM3LNX1</accession>
<proteinExistence type="inferred from homology"/>
<dbReference type="InterPro" id="IPR042097">
    <property type="entry name" value="Aminopeptidase_N-like_N_sf"/>
</dbReference>
<evidence type="ECO:0000256" key="7">
    <source>
        <dbReference type="ARBA" id="ARBA00022833"/>
    </source>
</evidence>
<evidence type="ECO:0000313" key="15">
    <source>
        <dbReference type="RefSeq" id="XP_052740778.1"/>
    </source>
</evidence>
<reference evidence="15" key="1">
    <citation type="submission" date="2025-08" db="UniProtKB">
        <authorList>
            <consortium name="RefSeq"/>
        </authorList>
    </citation>
    <scope>IDENTIFICATION</scope>
</reference>
<dbReference type="SUPFAM" id="SSF63737">
    <property type="entry name" value="Leukotriene A4 hydrolase N-terminal domain"/>
    <property type="match status" value="1"/>
</dbReference>
<dbReference type="SUPFAM" id="SSF55486">
    <property type="entry name" value="Metalloproteases ('zincins'), catalytic domain"/>
    <property type="match status" value="2"/>
</dbReference>
<protein>
    <recommendedName>
        <fullName evidence="10">Aminopeptidase</fullName>
        <ecNumber evidence="10">3.4.11.-</ecNumber>
    </recommendedName>
</protein>
<evidence type="ECO:0000259" key="11">
    <source>
        <dbReference type="Pfam" id="PF01433"/>
    </source>
</evidence>
<dbReference type="Pfam" id="PF17900">
    <property type="entry name" value="Peptidase_M1_N"/>
    <property type="match status" value="1"/>
</dbReference>
<evidence type="ECO:0000256" key="5">
    <source>
        <dbReference type="ARBA" id="ARBA00022723"/>
    </source>
</evidence>
<evidence type="ECO:0000259" key="12">
    <source>
        <dbReference type="Pfam" id="PF11838"/>
    </source>
</evidence>
<keyword evidence="8 10" id="KW-0482">Metalloprotease</keyword>
<dbReference type="Pfam" id="PF01433">
    <property type="entry name" value="Peptidase_M1"/>
    <property type="match status" value="2"/>
</dbReference>
<dbReference type="InterPro" id="IPR024571">
    <property type="entry name" value="ERAP1-like_C_dom"/>
</dbReference>
<comment type="subcellular location">
    <subcellularLocation>
        <location evidence="1">Cell membrane</location>
        <topology evidence="1">Lipid-anchor</topology>
        <topology evidence="1">GPI-anchor</topology>
    </subcellularLocation>
</comment>
<dbReference type="InterPro" id="IPR001930">
    <property type="entry name" value="Peptidase_M1"/>
</dbReference>
<keyword evidence="10" id="KW-0031">Aminopeptidase</keyword>
<dbReference type="RefSeq" id="XP_052740778.1">
    <property type="nucleotide sequence ID" value="XM_052884818.1"/>
</dbReference>
<feature type="domain" description="Peptidase M1 membrane alanine aminopeptidase" evidence="11">
    <location>
        <begin position="415"/>
        <end position="517"/>
    </location>
</feature>
<evidence type="ECO:0000256" key="10">
    <source>
        <dbReference type="RuleBase" id="RU364040"/>
    </source>
</evidence>
<dbReference type="InterPro" id="IPR014782">
    <property type="entry name" value="Peptidase_M1_dom"/>
</dbReference>
<dbReference type="PANTHER" id="PTHR11533:SF301">
    <property type="entry name" value="AMINOPEPTIDASE"/>
    <property type="match status" value="1"/>
</dbReference>
<comment type="similarity">
    <text evidence="2 10">Belongs to the peptidase M1 family.</text>
</comment>
<dbReference type="Pfam" id="PF11838">
    <property type="entry name" value="ERAP1_C"/>
    <property type="match status" value="1"/>
</dbReference>
<dbReference type="PANTHER" id="PTHR11533">
    <property type="entry name" value="PROTEASE M1 ZINC METALLOPROTEASE"/>
    <property type="match status" value="1"/>
</dbReference>
<keyword evidence="5 10" id="KW-0479">Metal-binding</keyword>
<keyword evidence="4 10" id="KW-0645">Protease</keyword>
<dbReference type="Gene3D" id="2.60.40.1730">
    <property type="entry name" value="tricorn interacting facor f3 domain"/>
    <property type="match status" value="1"/>
</dbReference>
<gene>
    <name evidence="15" type="primary">LOC112054479</name>
</gene>
<dbReference type="Gene3D" id="1.10.390.10">
    <property type="entry name" value="Neutral Protease Domain 2"/>
    <property type="match status" value="2"/>
</dbReference>
<feature type="domain" description="Aminopeptidase N-like N-terminal" evidence="13">
    <location>
        <begin position="67"/>
        <end position="260"/>
    </location>
</feature>
<evidence type="ECO:0000313" key="14">
    <source>
        <dbReference type="Proteomes" id="UP001652582"/>
    </source>
</evidence>
<dbReference type="EC" id="3.4.11.-" evidence="10"/>
<feature type="domain" description="Peptidase M1 membrane alanine aminopeptidase" evidence="11">
    <location>
        <begin position="297"/>
        <end position="376"/>
    </location>
</feature>
<dbReference type="Gene3D" id="2.60.40.1910">
    <property type="match status" value="1"/>
</dbReference>
<keyword evidence="9" id="KW-0449">Lipoprotein</keyword>
<sequence>MSKVPITTFNDEGRKLQPVIVTALYPLLVSVNGDDPFWINEIEEVLDIDRTVSRNTDSQYRLPTNVVPLEYDIYIDLYFDERPDRPFSYDGRETIIIEAEEENVMTIVTHANVDSISVVQLTDNNGNALNVNFMTEPQYHFLKINLQQPLVVGTNYSLYIEYNKKMNEGPLKRGIWRGWYVDDEGIERTYAATHFQPYNARQAFPCWDEPLFKAYFKLHLSRPASYNGMFSNTGIERSENIGNNRIRDHFLTTPRMSSYLVTFLVSESFRVIASNNTFDPPIRIIGRSNAGLGRHALQLCVGMTEYFDEYFQIPYSKLHANLANDHIASPDWASAGTENWGMVSYRELHLMVDPRETIMSVEHYTTTLISHELAHKCYARKLPPYRQRRTAKRFSVPVRCCVETERGVNCLRTPNKVFPQYDLHEHFNSRYLQASLSFDSGLSTVPLNHEVNSPAQVTGHFGTISYSKGAAFLRMLADMITPATFRKACQYFLNDNMYEATDQYDLFRAFEKAVNEDGTLREYDNFNFEEFYRVWVNEPGYPLLTVNVDHGTGVISLSQERFFISPSAPPTEQIYPIPITYYMKSNETLKLKPSYMMSNKTLTIQKNPGAEWIIFNVLQHGHYRVTYDNATWNLISDALFNSPNTIHHLNRAQIVDDVFALMRSERMSYYFGFNILKFLRQETNYHVWNAAISGYSFFLNRFRQIHIYDKYGDFRNYVVNSMDTVIAAVGYDPKLGETVTESLLRQEVLNFACDRGHRGCMLDSEEKFNKMISDSRHWVDSRIRRHVYKMGVRGGYQEQFNFLMNRFKSSNIANDQLEMLRGLASTISPVLLTRYLEMTLDKVVRYHDKVTAFNYALLASTMETPHTLTMIHVFDFVKNNIDAIRKAYTEDSPPNPVHTILSNMASYMYEQQLEEYEDWLWSTQNNTAQFNTALSAIKNARNNIAWAEKNIDIIVDAVGDGPPPAILSSILLIAMFIFAIIA</sequence>
<dbReference type="Proteomes" id="UP001652582">
    <property type="component" value="Chromosome 12"/>
</dbReference>
<evidence type="ECO:0000256" key="4">
    <source>
        <dbReference type="ARBA" id="ARBA00022670"/>
    </source>
</evidence>
<name>A0ABM3LNX1_BICAN</name>
<organism evidence="14 15">
    <name type="scientific">Bicyclus anynana</name>
    <name type="common">Squinting bush brown butterfly</name>
    <dbReference type="NCBI Taxonomy" id="110368"/>
    <lineage>
        <taxon>Eukaryota</taxon>
        <taxon>Metazoa</taxon>
        <taxon>Ecdysozoa</taxon>
        <taxon>Arthropoda</taxon>
        <taxon>Hexapoda</taxon>
        <taxon>Insecta</taxon>
        <taxon>Pterygota</taxon>
        <taxon>Neoptera</taxon>
        <taxon>Endopterygota</taxon>
        <taxon>Lepidoptera</taxon>
        <taxon>Glossata</taxon>
        <taxon>Ditrysia</taxon>
        <taxon>Papilionoidea</taxon>
        <taxon>Nymphalidae</taxon>
        <taxon>Satyrinae</taxon>
        <taxon>Satyrini</taxon>
        <taxon>Mycalesina</taxon>
        <taxon>Bicyclus</taxon>
    </lineage>
</organism>
<feature type="domain" description="ERAP1-like C-terminal" evidence="12">
    <location>
        <begin position="612"/>
        <end position="935"/>
    </location>
</feature>
<keyword evidence="6 10" id="KW-0378">Hydrolase</keyword>
<dbReference type="InterPro" id="IPR045357">
    <property type="entry name" value="Aminopeptidase_N-like_N"/>
</dbReference>
<dbReference type="Gene3D" id="1.25.50.20">
    <property type="match status" value="1"/>
</dbReference>
<evidence type="ECO:0000256" key="1">
    <source>
        <dbReference type="ARBA" id="ARBA00004609"/>
    </source>
</evidence>
<evidence type="ECO:0000256" key="2">
    <source>
        <dbReference type="ARBA" id="ARBA00010136"/>
    </source>
</evidence>
<evidence type="ECO:0000256" key="8">
    <source>
        <dbReference type="ARBA" id="ARBA00023049"/>
    </source>
</evidence>
<dbReference type="CDD" id="cd09601">
    <property type="entry name" value="M1_APN-Q_like"/>
    <property type="match status" value="1"/>
</dbReference>
<comment type="cofactor">
    <cofactor evidence="10">
        <name>Zn(2+)</name>
        <dbReference type="ChEBI" id="CHEBI:29105"/>
    </cofactor>
    <text evidence="10">Binds 1 zinc ion per subunit.</text>
</comment>
<dbReference type="GeneID" id="112054479"/>
<keyword evidence="3" id="KW-0472">Membrane</keyword>
<evidence type="ECO:0000259" key="13">
    <source>
        <dbReference type="Pfam" id="PF17900"/>
    </source>
</evidence>
<dbReference type="PRINTS" id="PR00756">
    <property type="entry name" value="ALADIPTASE"/>
</dbReference>
<keyword evidence="3" id="KW-0336">GPI-anchor</keyword>
<evidence type="ECO:0000256" key="3">
    <source>
        <dbReference type="ARBA" id="ARBA00022622"/>
    </source>
</evidence>
<evidence type="ECO:0000256" key="9">
    <source>
        <dbReference type="ARBA" id="ARBA00023288"/>
    </source>
</evidence>
<evidence type="ECO:0000256" key="6">
    <source>
        <dbReference type="ARBA" id="ARBA00022801"/>
    </source>
</evidence>